<keyword evidence="3" id="KW-1185">Reference proteome</keyword>
<feature type="transmembrane region" description="Helical" evidence="1">
    <location>
        <begin position="65"/>
        <end position="92"/>
    </location>
</feature>
<organism evidence="2 3">
    <name type="scientific">candidate division MSBL1 archaeon SCGC-AAA259E17</name>
    <dbReference type="NCBI Taxonomy" id="1698263"/>
    <lineage>
        <taxon>Archaea</taxon>
        <taxon>Methanobacteriati</taxon>
        <taxon>Methanobacteriota</taxon>
        <taxon>candidate division MSBL1</taxon>
    </lineage>
</organism>
<dbReference type="Proteomes" id="UP000070373">
    <property type="component" value="Unassembled WGS sequence"/>
</dbReference>
<feature type="transmembrane region" description="Helical" evidence="1">
    <location>
        <begin position="130"/>
        <end position="150"/>
    </location>
</feature>
<comment type="caution">
    <text evidence="2">The sequence shown here is derived from an EMBL/GenBank/DDBJ whole genome shotgun (WGS) entry which is preliminary data.</text>
</comment>
<feature type="transmembrane region" description="Helical" evidence="1">
    <location>
        <begin position="232"/>
        <end position="254"/>
    </location>
</feature>
<dbReference type="Gene3D" id="1.20.1070.10">
    <property type="entry name" value="Rhodopsin 7-helix transmembrane proteins"/>
    <property type="match status" value="1"/>
</dbReference>
<dbReference type="PATRIC" id="fig|1698263.3.peg.856"/>
<dbReference type="AlphaFoldDB" id="A0A133UED7"/>
<keyword evidence="1" id="KW-1133">Transmembrane helix</keyword>
<accession>A0A133UED7</accession>
<keyword evidence="1" id="KW-0472">Membrane</keyword>
<protein>
    <recommendedName>
        <fullName evidence="4">Heliorhodopsin HeR</fullName>
    </recommendedName>
</protein>
<feature type="transmembrane region" description="Helical" evidence="1">
    <location>
        <begin position="12"/>
        <end position="33"/>
    </location>
</feature>
<feature type="transmembrane region" description="Helical" evidence="1">
    <location>
        <begin position="194"/>
        <end position="211"/>
    </location>
</feature>
<name>A0A133UED7_9EURY</name>
<proteinExistence type="predicted"/>
<gene>
    <name evidence="2" type="ORF">AKJ64_02920</name>
</gene>
<evidence type="ECO:0000313" key="3">
    <source>
        <dbReference type="Proteomes" id="UP000070373"/>
    </source>
</evidence>
<feature type="transmembrane region" description="Helical" evidence="1">
    <location>
        <begin position="104"/>
        <end position="124"/>
    </location>
</feature>
<dbReference type="NCBIfam" id="NF038020">
    <property type="entry name" value="HeR"/>
    <property type="match status" value="1"/>
</dbReference>
<sequence>MGQKFSAKFRKLRIFNASMGILHLFQAALMFLLSNDFSLSVTNTYPTGPPGSEEMMSETLFSLRIGPLVALFLLISAVAHFLLATVLYDWYVRNLKKNVNHLRWIEYSLSSSIMIVVIAMLVGFSDIGVLILLFIVNASMIFFGWLMELYNQRTEETKWSPFIFGCIAGAAPWVAIGIRLLTAFWKSPVGVPDFVIWIFVSIGIFFNIFALNQLLQYKRVGPWQDSLFGEKMYILLSLVAKTALAWQVFAGTLVG</sequence>
<dbReference type="Pfam" id="PF18761">
    <property type="entry name" value="Heliorhodopsin"/>
    <property type="match status" value="1"/>
</dbReference>
<dbReference type="InterPro" id="IPR041113">
    <property type="entry name" value="Heliorhodopsin"/>
</dbReference>
<keyword evidence="1" id="KW-0812">Transmembrane</keyword>
<evidence type="ECO:0000256" key="1">
    <source>
        <dbReference type="SAM" id="Phobius"/>
    </source>
</evidence>
<feature type="transmembrane region" description="Helical" evidence="1">
    <location>
        <begin position="162"/>
        <end position="182"/>
    </location>
</feature>
<evidence type="ECO:0008006" key="4">
    <source>
        <dbReference type="Google" id="ProtNLM"/>
    </source>
</evidence>
<dbReference type="EMBL" id="LHXN01000046">
    <property type="protein sequence ID" value="KXA92520.1"/>
    <property type="molecule type" value="Genomic_DNA"/>
</dbReference>
<evidence type="ECO:0000313" key="2">
    <source>
        <dbReference type="EMBL" id="KXA92520.1"/>
    </source>
</evidence>
<reference evidence="2 3" key="1">
    <citation type="journal article" date="2016" name="Sci. Rep.">
        <title>Metabolic traits of an uncultured archaeal lineage -MSBL1- from brine pools of the Red Sea.</title>
        <authorList>
            <person name="Mwirichia R."/>
            <person name="Alam I."/>
            <person name="Rashid M."/>
            <person name="Vinu M."/>
            <person name="Ba-Alawi W."/>
            <person name="Anthony Kamau A."/>
            <person name="Kamanda Ngugi D."/>
            <person name="Goker M."/>
            <person name="Klenk H.P."/>
            <person name="Bajic V."/>
            <person name="Stingl U."/>
        </authorList>
    </citation>
    <scope>NUCLEOTIDE SEQUENCE [LARGE SCALE GENOMIC DNA]</scope>
    <source>
        <strain evidence="2">SCGC-AAA259E17</strain>
    </source>
</reference>